<feature type="region of interest" description="Disordered" evidence="6">
    <location>
        <begin position="306"/>
        <end position="327"/>
    </location>
</feature>
<keyword evidence="3 7" id="KW-0812">Transmembrane</keyword>
<dbReference type="RefSeq" id="XP_001420126.1">
    <property type="nucleotide sequence ID" value="XM_001420089.1"/>
</dbReference>
<keyword evidence="10" id="KW-1185">Reference proteome</keyword>
<dbReference type="GO" id="GO:0022857">
    <property type="term" value="F:transmembrane transporter activity"/>
    <property type="evidence" value="ECO:0007669"/>
    <property type="project" value="InterPro"/>
</dbReference>
<feature type="transmembrane region" description="Helical" evidence="7">
    <location>
        <begin position="255"/>
        <end position="276"/>
    </location>
</feature>
<gene>
    <name evidence="9" type="ORF">OSTLU_38010</name>
</gene>
<feature type="transmembrane region" description="Helical" evidence="7">
    <location>
        <begin position="533"/>
        <end position="555"/>
    </location>
</feature>
<feature type="transmembrane region" description="Helical" evidence="7">
    <location>
        <begin position="365"/>
        <end position="388"/>
    </location>
</feature>
<sequence length="576" mass="60376">MSAAAPDVDVDADVDDDDGGDIPRPPRAPDGAASTARDDARDDDADDQRLGLLDAATPRGEFVVVALDAPNDDGDGDGDDARRRTYTANEALDHVGFGKFQIHALCFVGFAWAADAMEMMLLSFIGPAMRCEFGVSSDAEGALTSVVFVGMALGAPAWGVVSDARGRKPALLFSSTTTLAAGIGSALGGSFGSVLFFRCLVGVGLGGVPVAYGLFMEFLPRENRGARLSYIEAFWTLGSMLESALAWIVLPRHSWRVLLLISAAPLLGLIACIFIVPESVLYSVNAGRMEEAKETLRRVAATNGKSLPQGELVGPNDRASSSGEFEDRTSYGMGASGASSSTMMQRFVPSGVRALLSKKHAKTSLLVWVIFFGVAFLYYGIVLLTTSLNVRDDESKRGGELACLAHGAPHLSDGEYADIFLSSFGEIPGLIVAIMIVDKIGRRRSMAFTVIATAVFLLPVASSSISKAVRDIMLFGGRSAAFAAFTVLYIFAGEVYPTSIRSTGVGLGNGFARIGGITCPIFAVTLIESGHLTLSVVVFIAVAAVACAAALSLAVETAGRELDADDEPGVELAPVA</sequence>
<feature type="transmembrane region" description="Helical" evidence="7">
    <location>
        <begin position="446"/>
        <end position="466"/>
    </location>
</feature>
<evidence type="ECO:0000256" key="3">
    <source>
        <dbReference type="ARBA" id="ARBA00022692"/>
    </source>
</evidence>
<feature type="compositionally biased region" description="Acidic residues" evidence="6">
    <location>
        <begin position="8"/>
        <end position="20"/>
    </location>
</feature>
<evidence type="ECO:0000256" key="2">
    <source>
        <dbReference type="ARBA" id="ARBA00022448"/>
    </source>
</evidence>
<proteinExistence type="predicted"/>
<keyword evidence="5 7" id="KW-0472">Membrane</keyword>
<dbReference type="AlphaFoldDB" id="A4S3N7"/>
<dbReference type="SUPFAM" id="SSF103473">
    <property type="entry name" value="MFS general substrate transporter"/>
    <property type="match status" value="1"/>
</dbReference>
<dbReference type="eggNOG" id="KOG0253">
    <property type="taxonomic scope" value="Eukaryota"/>
</dbReference>
<dbReference type="InterPro" id="IPR011701">
    <property type="entry name" value="MFS"/>
</dbReference>
<dbReference type="Pfam" id="PF07690">
    <property type="entry name" value="MFS_1"/>
    <property type="match status" value="2"/>
</dbReference>
<feature type="transmembrane region" description="Helical" evidence="7">
    <location>
        <begin position="104"/>
        <end position="129"/>
    </location>
</feature>
<dbReference type="PROSITE" id="PS00216">
    <property type="entry name" value="SUGAR_TRANSPORT_1"/>
    <property type="match status" value="1"/>
</dbReference>
<protein>
    <submittedName>
        <fullName evidence="9">MFS family transporter: sugar</fullName>
    </submittedName>
</protein>
<evidence type="ECO:0000256" key="5">
    <source>
        <dbReference type="ARBA" id="ARBA00023136"/>
    </source>
</evidence>
<dbReference type="KEGG" id="olu:OSTLU_38010"/>
<evidence type="ECO:0000313" key="9">
    <source>
        <dbReference type="EMBL" id="ABO98419.1"/>
    </source>
</evidence>
<evidence type="ECO:0000313" key="10">
    <source>
        <dbReference type="Proteomes" id="UP000001568"/>
    </source>
</evidence>
<dbReference type="GeneID" id="5004080"/>
<feature type="transmembrane region" description="Helical" evidence="7">
    <location>
        <begin position="170"/>
        <end position="189"/>
    </location>
</feature>
<dbReference type="OMA" id="LLWFIWM"/>
<dbReference type="Proteomes" id="UP000001568">
    <property type="component" value="Chromosome 10"/>
</dbReference>
<reference evidence="9 10" key="1">
    <citation type="journal article" date="2007" name="Proc. Natl. Acad. Sci. U.S.A.">
        <title>The tiny eukaryote Ostreococcus provides genomic insights into the paradox of plankton speciation.</title>
        <authorList>
            <person name="Palenik B."/>
            <person name="Grimwood J."/>
            <person name="Aerts A."/>
            <person name="Rouze P."/>
            <person name="Salamov A."/>
            <person name="Putnam N."/>
            <person name="Dupont C."/>
            <person name="Jorgensen R."/>
            <person name="Derelle E."/>
            <person name="Rombauts S."/>
            <person name="Zhou K."/>
            <person name="Otillar R."/>
            <person name="Merchant S.S."/>
            <person name="Podell S."/>
            <person name="Gaasterland T."/>
            <person name="Napoli C."/>
            <person name="Gendler K."/>
            <person name="Manuell A."/>
            <person name="Tai V."/>
            <person name="Vallon O."/>
            <person name="Piganeau G."/>
            <person name="Jancek S."/>
            <person name="Heijde M."/>
            <person name="Jabbari K."/>
            <person name="Bowler C."/>
            <person name="Lohr M."/>
            <person name="Robbens S."/>
            <person name="Werner G."/>
            <person name="Dubchak I."/>
            <person name="Pazour G.J."/>
            <person name="Ren Q."/>
            <person name="Paulsen I."/>
            <person name="Delwiche C."/>
            <person name="Schmutz J."/>
            <person name="Rokhsar D."/>
            <person name="Van de Peer Y."/>
            <person name="Moreau H."/>
            <person name="Grigoriev I.V."/>
        </authorList>
    </citation>
    <scope>NUCLEOTIDE SEQUENCE [LARGE SCALE GENOMIC DNA]</scope>
    <source>
        <strain evidence="9 10">CCE9901</strain>
    </source>
</reference>
<evidence type="ECO:0000256" key="1">
    <source>
        <dbReference type="ARBA" id="ARBA00004141"/>
    </source>
</evidence>
<feature type="transmembrane region" description="Helical" evidence="7">
    <location>
        <begin position="195"/>
        <end position="216"/>
    </location>
</feature>
<dbReference type="GO" id="GO:0016020">
    <property type="term" value="C:membrane"/>
    <property type="evidence" value="ECO:0007669"/>
    <property type="project" value="UniProtKB-SubCell"/>
</dbReference>
<accession>A4S3N7</accession>
<dbReference type="PANTHER" id="PTHR23511">
    <property type="entry name" value="SYNAPTIC VESICLE GLYCOPROTEIN 2"/>
    <property type="match status" value="1"/>
</dbReference>
<feature type="domain" description="Major facilitator superfamily (MFS) profile" evidence="8">
    <location>
        <begin position="104"/>
        <end position="558"/>
    </location>
</feature>
<dbReference type="Gene3D" id="1.20.1250.20">
    <property type="entry name" value="MFS general substrate transporter like domains"/>
    <property type="match status" value="1"/>
</dbReference>
<feature type="transmembrane region" description="Helical" evidence="7">
    <location>
        <begin position="419"/>
        <end position="437"/>
    </location>
</feature>
<name>A4S3N7_OSTLU</name>
<comment type="subcellular location">
    <subcellularLocation>
        <location evidence="1">Membrane</location>
        <topology evidence="1">Multi-pass membrane protein</topology>
    </subcellularLocation>
</comment>
<feature type="transmembrane region" description="Helical" evidence="7">
    <location>
        <begin position="472"/>
        <end position="492"/>
    </location>
</feature>
<dbReference type="PANTHER" id="PTHR23511:SF5">
    <property type="entry name" value="MAJOR FACILITATOR-TYPE TRANSPORTER HXNZ-RELATED"/>
    <property type="match status" value="1"/>
</dbReference>
<keyword evidence="2" id="KW-0813">Transport</keyword>
<organism evidence="9 10">
    <name type="scientific">Ostreococcus lucimarinus (strain CCE9901)</name>
    <dbReference type="NCBI Taxonomy" id="436017"/>
    <lineage>
        <taxon>Eukaryota</taxon>
        <taxon>Viridiplantae</taxon>
        <taxon>Chlorophyta</taxon>
        <taxon>Mamiellophyceae</taxon>
        <taxon>Mamiellales</taxon>
        <taxon>Bathycoccaceae</taxon>
        <taxon>Ostreococcus</taxon>
    </lineage>
</organism>
<dbReference type="Gramene" id="ABO98419">
    <property type="protein sequence ID" value="ABO98419"/>
    <property type="gene ID" value="OSTLU_38010"/>
</dbReference>
<dbReference type="OrthoDB" id="512346at2759"/>
<feature type="region of interest" description="Disordered" evidence="6">
    <location>
        <begin position="1"/>
        <end position="49"/>
    </location>
</feature>
<feature type="transmembrane region" description="Helical" evidence="7">
    <location>
        <begin position="141"/>
        <end position="161"/>
    </location>
</feature>
<evidence type="ECO:0000256" key="7">
    <source>
        <dbReference type="SAM" id="Phobius"/>
    </source>
</evidence>
<dbReference type="InterPro" id="IPR020846">
    <property type="entry name" value="MFS_dom"/>
</dbReference>
<feature type="transmembrane region" description="Helical" evidence="7">
    <location>
        <begin position="228"/>
        <end position="249"/>
    </location>
</feature>
<evidence type="ECO:0000256" key="6">
    <source>
        <dbReference type="SAM" id="MobiDB-lite"/>
    </source>
</evidence>
<evidence type="ECO:0000256" key="4">
    <source>
        <dbReference type="ARBA" id="ARBA00022989"/>
    </source>
</evidence>
<dbReference type="PROSITE" id="PS50850">
    <property type="entry name" value="MFS"/>
    <property type="match status" value="1"/>
</dbReference>
<dbReference type="InterPro" id="IPR036259">
    <property type="entry name" value="MFS_trans_sf"/>
</dbReference>
<dbReference type="EMBL" id="CP000590">
    <property type="protein sequence ID" value="ABO98419.1"/>
    <property type="molecule type" value="Genomic_DNA"/>
</dbReference>
<evidence type="ECO:0000259" key="8">
    <source>
        <dbReference type="PROSITE" id="PS50850"/>
    </source>
</evidence>
<feature type="transmembrane region" description="Helical" evidence="7">
    <location>
        <begin position="504"/>
        <end position="527"/>
    </location>
</feature>
<dbReference type="InterPro" id="IPR005829">
    <property type="entry name" value="Sugar_transporter_CS"/>
</dbReference>
<dbReference type="HOGENOM" id="CLU_001265_46_0_1"/>
<keyword evidence="4 7" id="KW-1133">Transmembrane helix</keyword>